<comment type="caution">
    <text evidence="6">The sequence shown here is derived from an EMBL/GenBank/DDBJ whole genome shotgun (WGS) entry which is preliminary data.</text>
</comment>
<proteinExistence type="predicted"/>
<name>A0A2G2XXW9_CAPAN</name>
<organism evidence="6 7">
    <name type="scientific">Capsicum annuum</name>
    <name type="common">Capsicum pepper</name>
    <dbReference type="NCBI Taxonomy" id="4072"/>
    <lineage>
        <taxon>Eukaryota</taxon>
        <taxon>Viridiplantae</taxon>
        <taxon>Streptophyta</taxon>
        <taxon>Embryophyta</taxon>
        <taxon>Tracheophyta</taxon>
        <taxon>Spermatophyta</taxon>
        <taxon>Magnoliopsida</taxon>
        <taxon>eudicotyledons</taxon>
        <taxon>Gunneridae</taxon>
        <taxon>Pentapetalae</taxon>
        <taxon>asterids</taxon>
        <taxon>lamiids</taxon>
        <taxon>Solanales</taxon>
        <taxon>Solanaceae</taxon>
        <taxon>Solanoideae</taxon>
        <taxon>Capsiceae</taxon>
        <taxon>Capsicum</taxon>
    </lineage>
</organism>
<dbReference type="GO" id="GO:0005737">
    <property type="term" value="C:cytoplasm"/>
    <property type="evidence" value="ECO:0007669"/>
    <property type="project" value="UniProtKB-SubCell"/>
</dbReference>
<dbReference type="Gene3D" id="1.10.10.10">
    <property type="entry name" value="Winged helix-like DNA-binding domain superfamily/Winged helix DNA-binding domain"/>
    <property type="match status" value="1"/>
</dbReference>
<protein>
    <recommendedName>
        <fullName evidence="5">Disease resistance protein winged helix domain-containing protein</fullName>
    </recommendedName>
</protein>
<evidence type="ECO:0000313" key="6">
    <source>
        <dbReference type="EMBL" id="PHT62343.1"/>
    </source>
</evidence>
<accession>A0A2G2XXW9</accession>
<keyword evidence="7" id="KW-1185">Reference proteome</keyword>
<dbReference type="EMBL" id="AYRZ02000084">
    <property type="protein sequence ID" value="PHT62343.1"/>
    <property type="molecule type" value="Genomic_DNA"/>
</dbReference>
<feature type="domain" description="Disease resistance protein winged helix" evidence="5">
    <location>
        <begin position="81"/>
        <end position="150"/>
    </location>
</feature>
<evidence type="ECO:0000259" key="5">
    <source>
        <dbReference type="Pfam" id="PF23559"/>
    </source>
</evidence>
<dbReference type="GO" id="GO:0006952">
    <property type="term" value="P:defense response"/>
    <property type="evidence" value="ECO:0007669"/>
    <property type="project" value="InterPro"/>
</dbReference>
<dbReference type="InterPro" id="IPR044974">
    <property type="entry name" value="Disease_R_plants"/>
</dbReference>
<dbReference type="AlphaFoldDB" id="A0A2G2XXW9"/>
<dbReference type="Proteomes" id="UP000222542">
    <property type="component" value="Unassembled WGS sequence"/>
</dbReference>
<dbReference type="PANTHER" id="PTHR23155">
    <property type="entry name" value="DISEASE RESISTANCE PROTEIN RP"/>
    <property type="match status" value="1"/>
</dbReference>
<keyword evidence="2" id="KW-0963">Cytoplasm</keyword>
<evidence type="ECO:0000256" key="4">
    <source>
        <dbReference type="ARBA" id="ARBA00022840"/>
    </source>
</evidence>
<evidence type="ECO:0000256" key="3">
    <source>
        <dbReference type="ARBA" id="ARBA00022741"/>
    </source>
</evidence>
<comment type="subcellular location">
    <subcellularLocation>
        <location evidence="1">Cytoplasm</location>
    </subcellularLocation>
</comment>
<reference evidence="6 7" key="1">
    <citation type="journal article" date="2014" name="Nat. Genet.">
        <title>Genome sequence of the hot pepper provides insights into the evolution of pungency in Capsicum species.</title>
        <authorList>
            <person name="Kim S."/>
            <person name="Park M."/>
            <person name="Yeom S.I."/>
            <person name="Kim Y.M."/>
            <person name="Lee J.M."/>
            <person name="Lee H.A."/>
            <person name="Seo E."/>
            <person name="Choi J."/>
            <person name="Cheong K."/>
            <person name="Kim K.T."/>
            <person name="Jung K."/>
            <person name="Lee G.W."/>
            <person name="Oh S.K."/>
            <person name="Bae C."/>
            <person name="Kim S.B."/>
            <person name="Lee H.Y."/>
            <person name="Kim S.Y."/>
            <person name="Kim M.S."/>
            <person name="Kang B.C."/>
            <person name="Jo Y.D."/>
            <person name="Yang H.B."/>
            <person name="Jeong H.J."/>
            <person name="Kang W.H."/>
            <person name="Kwon J.K."/>
            <person name="Shin C."/>
            <person name="Lim J.Y."/>
            <person name="Park J.H."/>
            <person name="Huh J.H."/>
            <person name="Kim J.S."/>
            <person name="Kim B.D."/>
            <person name="Cohen O."/>
            <person name="Paran I."/>
            <person name="Suh M.C."/>
            <person name="Lee S.B."/>
            <person name="Kim Y.K."/>
            <person name="Shin Y."/>
            <person name="Noh S.J."/>
            <person name="Park J."/>
            <person name="Seo Y.S."/>
            <person name="Kwon S.Y."/>
            <person name="Kim H.A."/>
            <person name="Park J.M."/>
            <person name="Kim H.J."/>
            <person name="Choi S.B."/>
            <person name="Bosland P.W."/>
            <person name="Reeves G."/>
            <person name="Jo S.H."/>
            <person name="Lee B.W."/>
            <person name="Cho H.T."/>
            <person name="Choi H.S."/>
            <person name="Lee M.S."/>
            <person name="Yu Y."/>
            <person name="Do Choi Y."/>
            <person name="Park B.S."/>
            <person name="van Deynze A."/>
            <person name="Ashrafi H."/>
            <person name="Hill T."/>
            <person name="Kim W.T."/>
            <person name="Pai H.S."/>
            <person name="Ahn H.K."/>
            <person name="Yeam I."/>
            <person name="Giovannoni J.J."/>
            <person name="Rose J.K."/>
            <person name="Sorensen I."/>
            <person name="Lee S.J."/>
            <person name="Kim R.W."/>
            <person name="Choi I.Y."/>
            <person name="Choi B.S."/>
            <person name="Lim J.S."/>
            <person name="Lee Y.H."/>
            <person name="Choi D."/>
        </authorList>
    </citation>
    <scope>NUCLEOTIDE SEQUENCE [LARGE SCALE GENOMIC DNA]</scope>
    <source>
        <strain evidence="7">cv. CM334</strain>
    </source>
</reference>
<dbReference type="InterPro" id="IPR036388">
    <property type="entry name" value="WH-like_DNA-bd_sf"/>
</dbReference>
<gene>
    <name evidence="6" type="ORF">T459_33792</name>
</gene>
<dbReference type="GO" id="GO:0005524">
    <property type="term" value="F:ATP binding"/>
    <property type="evidence" value="ECO:0007669"/>
    <property type="project" value="UniProtKB-KW"/>
</dbReference>
<evidence type="ECO:0000313" key="7">
    <source>
        <dbReference type="Proteomes" id="UP000222542"/>
    </source>
</evidence>
<dbReference type="Pfam" id="PF23559">
    <property type="entry name" value="WHD_DRP"/>
    <property type="match status" value="1"/>
</dbReference>
<dbReference type="InterPro" id="IPR058922">
    <property type="entry name" value="WHD_DRP"/>
</dbReference>
<keyword evidence="3" id="KW-0547">Nucleotide-binding</keyword>
<evidence type="ECO:0000256" key="2">
    <source>
        <dbReference type="ARBA" id="ARBA00022490"/>
    </source>
</evidence>
<reference evidence="6 7" key="2">
    <citation type="journal article" date="2017" name="Genome Biol.">
        <title>New reference genome sequences of hot pepper reveal the massive evolution of plant disease-resistance genes by retroduplication.</title>
        <authorList>
            <person name="Kim S."/>
            <person name="Park J."/>
            <person name="Yeom S.I."/>
            <person name="Kim Y.M."/>
            <person name="Seo E."/>
            <person name="Kim K.T."/>
            <person name="Kim M.S."/>
            <person name="Lee J.M."/>
            <person name="Cheong K."/>
            <person name="Shin H.S."/>
            <person name="Kim S.B."/>
            <person name="Han K."/>
            <person name="Lee J."/>
            <person name="Park M."/>
            <person name="Lee H.A."/>
            <person name="Lee H.Y."/>
            <person name="Lee Y."/>
            <person name="Oh S."/>
            <person name="Lee J.H."/>
            <person name="Choi E."/>
            <person name="Choi E."/>
            <person name="Lee S.E."/>
            <person name="Jeon J."/>
            <person name="Kim H."/>
            <person name="Choi G."/>
            <person name="Song H."/>
            <person name="Lee J."/>
            <person name="Lee S.C."/>
            <person name="Kwon J.K."/>
            <person name="Lee H.Y."/>
            <person name="Koo N."/>
            <person name="Hong Y."/>
            <person name="Kim R.W."/>
            <person name="Kang W.H."/>
            <person name="Huh J.H."/>
            <person name="Kang B.C."/>
            <person name="Yang T.J."/>
            <person name="Lee Y.H."/>
            <person name="Bennetzen J.L."/>
            <person name="Choi D."/>
        </authorList>
    </citation>
    <scope>NUCLEOTIDE SEQUENCE [LARGE SCALE GENOMIC DNA]</scope>
    <source>
        <strain evidence="7">cv. CM334</strain>
    </source>
</reference>
<evidence type="ECO:0000256" key="1">
    <source>
        <dbReference type="ARBA" id="ARBA00004496"/>
    </source>
</evidence>
<sequence length="247" mass="28636">MKAVLLSLKKLDKTRKCEGLPLSVVSVVGVLSKMKRTEECWSQVDKGLGSYIGSEEEAITKQSYKHFSYYLKPFILYFGTFLEDEEINFSKLTWLWIGEGFMKDLEGRSLQNMTKAYLENLISRNLVMNIKKSSDGKVKSCHIQGLLLDFCMRKAEEEYFLLWIKCAITEARNLKTMSMDELIGNLKTYEMLKFLEKSKGEPKMENRLVLKAIRDNTSVEDVETAYIDKRGHQGIEEVMSHPQKWEI</sequence>
<keyword evidence="4" id="KW-0067">ATP-binding</keyword>
<dbReference type="Gramene" id="PHT62343">
    <property type="protein sequence ID" value="PHT62343"/>
    <property type="gene ID" value="T459_33792"/>
</dbReference>
<dbReference type="PANTHER" id="PTHR23155:SF1152">
    <property type="entry name" value="AAA+ ATPASE DOMAIN-CONTAINING PROTEIN"/>
    <property type="match status" value="1"/>
</dbReference>
<dbReference type="STRING" id="4072.A0A2G2XXW9"/>